<accession>A0AA88P7Z2</accession>
<evidence type="ECO:0000313" key="2">
    <source>
        <dbReference type="EMBL" id="KAK2876462.1"/>
    </source>
</evidence>
<dbReference type="Proteomes" id="UP001187343">
    <property type="component" value="Unassembled WGS sequence"/>
</dbReference>
<evidence type="ECO:0000313" key="3">
    <source>
        <dbReference type="Proteomes" id="UP001187343"/>
    </source>
</evidence>
<dbReference type="AlphaFoldDB" id="A0AA88P7Z2"/>
<gene>
    <name evidence="2" type="ORF">Q8A67_020558</name>
</gene>
<organism evidence="2 3">
    <name type="scientific">Cirrhinus molitorella</name>
    <name type="common">mud carp</name>
    <dbReference type="NCBI Taxonomy" id="172907"/>
    <lineage>
        <taxon>Eukaryota</taxon>
        <taxon>Metazoa</taxon>
        <taxon>Chordata</taxon>
        <taxon>Craniata</taxon>
        <taxon>Vertebrata</taxon>
        <taxon>Euteleostomi</taxon>
        <taxon>Actinopterygii</taxon>
        <taxon>Neopterygii</taxon>
        <taxon>Teleostei</taxon>
        <taxon>Ostariophysi</taxon>
        <taxon>Cypriniformes</taxon>
        <taxon>Cyprinidae</taxon>
        <taxon>Labeoninae</taxon>
        <taxon>Labeonini</taxon>
        <taxon>Cirrhinus</taxon>
    </lineage>
</organism>
<sequence length="188" mass="20263">MPSRRFRTGAPYYISHDMDQSTSNSTTCTRWTLKSNDVWDSLNPNPAVVAGIAVNADFGNGQEFADSVIRSPPLDSMGEERRASLELSMLMLLFHPSPSLYGTAVKLNVVSGGRKLFGSDLAIRLGDPRCGEAVGRSDRWSPDLAEVLTGSDGGSTRVTKTSITPLTPSVRPTHGEEDEAERGIAGQH</sequence>
<evidence type="ECO:0000256" key="1">
    <source>
        <dbReference type="SAM" id="MobiDB-lite"/>
    </source>
</evidence>
<reference evidence="2" key="1">
    <citation type="submission" date="2023-08" db="EMBL/GenBank/DDBJ databases">
        <title>Chromosome-level Genome Assembly of mud carp (Cirrhinus molitorella).</title>
        <authorList>
            <person name="Liu H."/>
        </authorList>
    </citation>
    <scope>NUCLEOTIDE SEQUENCE</scope>
    <source>
        <strain evidence="2">Prfri</strain>
        <tissue evidence="2">Muscle</tissue>
    </source>
</reference>
<protein>
    <submittedName>
        <fullName evidence="2">Uncharacterized protein</fullName>
    </submittedName>
</protein>
<comment type="caution">
    <text evidence="2">The sequence shown here is derived from an EMBL/GenBank/DDBJ whole genome shotgun (WGS) entry which is preliminary data.</text>
</comment>
<keyword evidence="3" id="KW-1185">Reference proteome</keyword>
<feature type="compositionally biased region" description="Polar residues" evidence="1">
    <location>
        <begin position="154"/>
        <end position="167"/>
    </location>
</feature>
<proteinExistence type="predicted"/>
<feature type="region of interest" description="Disordered" evidence="1">
    <location>
        <begin position="147"/>
        <end position="188"/>
    </location>
</feature>
<name>A0AA88P7Z2_9TELE</name>
<dbReference type="EMBL" id="JAUYZG010000020">
    <property type="protein sequence ID" value="KAK2876462.1"/>
    <property type="molecule type" value="Genomic_DNA"/>
</dbReference>